<dbReference type="NCBIfam" id="TIGR00872">
    <property type="entry name" value="gnd_rel"/>
    <property type="match status" value="1"/>
</dbReference>
<comment type="caution">
    <text evidence="5">The sequence shown here is derived from an EMBL/GenBank/DDBJ whole genome shotgun (WGS) entry which is preliminary data.</text>
</comment>
<dbReference type="InterPro" id="IPR036291">
    <property type="entry name" value="NAD(P)-bd_dom_sf"/>
</dbReference>
<dbReference type="Gene3D" id="3.40.50.720">
    <property type="entry name" value="NAD(P)-binding Rossmann-like Domain"/>
    <property type="match status" value="1"/>
</dbReference>
<keyword evidence="2" id="KW-0560">Oxidoreductase</keyword>
<dbReference type="Gene3D" id="1.10.1040.10">
    <property type="entry name" value="N-(1-d-carboxylethyl)-l-norvaline Dehydrogenase, domain 2"/>
    <property type="match status" value="1"/>
</dbReference>
<dbReference type="InterPro" id="IPR006183">
    <property type="entry name" value="Pgluconate_DH"/>
</dbReference>
<proteinExistence type="inferred from homology"/>
<evidence type="ECO:0000256" key="2">
    <source>
        <dbReference type="ARBA" id="ARBA00023002"/>
    </source>
</evidence>
<evidence type="ECO:0000256" key="3">
    <source>
        <dbReference type="ARBA" id="ARBA00023064"/>
    </source>
</evidence>
<dbReference type="SMART" id="SM01350">
    <property type="entry name" value="6PGD"/>
    <property type="match status" value="1"/>
</dbReference>
<feature type="non-terminal residue" evidence="5">
    <location>
        <position position="1"/>
    </location>
</feature>
<dbReference type="InterPro" id="IPR006115">
    <property type="entry name" value="6PGDH_NADP-bd"/>
</dbReference>
<evidence type="ECO:0000259" key="4">
    <source>
        <dbReference type="SMART" id="SM01350"/>
    </source>
</evidence>
<name>A0A537M097_9BACT</name>
<dbReference type="InterPro" id="IPR006114">
    <property type="entry name" value="6PGDH_C"/>
</dbReference>
<protein>
    <submittedName>
        <fullName evidence="5">Decarboxylating 6-phosphogluconate dehydrogenase</fullName>
    </submittedName>
</protein>
<dbReference type="AlphaFoldDB" id="A0A537M097"/>
<dbReference type="GO" id="GO:0004616">
    <property type="term" value="F:phosphogluconate dehydrogenase (decarboxylating) activity"/>
    <property type="evidence" value="ECO:0007669"/>
    <property type="project" value="InterPro"/>
</dbReference>
<dbReference type="Proteomes" id="UP000320393">
    <property type="component" value="Unassembled WGS sequence"/>
</dbReference>
<dbReference type="EMBL" id="VBAM01000155">
    <property type="protein sequence ID" value="TMJ13675.1"/>
    <property type="molecule type" value="Genomic_DNA"/>
</dbReference>
<accession>A0A537M097</accession>
<dbReference type="PRINTS" id="PR00076">
    <property type="entry name" value="6PGDHDRGNASE"/>
</dbReference>
<dbReference type="GO" id="GO:0050661">
    <property type="term" value="F:NADP binding"/>
    <property type="evidence" value="ECO:0007669"/>
    <property type="project" value="InterPro"/>
</dbReference>
<sequence>EAAGLGATPAASLADLVDHLASPRVVWMMIPAGDAVDATLKELTPLLARGDIIVDGGNSNYRDSIRRAESAKARTVHYIDAGTSGGIWGLQVGYCLMVGGVPEAVRVVEPAFRDLAPEGGYLHVGPSGAGHFVKMIHNGIEYGMLQSYAEGFAILHDGPYAFDLRAISALWNHGSVVRSWLLELAERAFTSDPDLRALRGFVEDSGEGRWTVQEAIDRSVPAPVITLSLLQRFRSRQEENFGDKVIAALRQQFGGHAVRKT</sequence>
<reference evidence="5 6" key="1">
    <citation type="journal article" date="2019" name="Nat. Microbiol.">
        <title>Mediterranean grassland soil C-N compound turnover is dependent on rainfall and depth, and is mediated by genomically divergent microorganisms.</title>
        <authorList>
            <person name="Diamond S."/>
            <person name="Andeer P.F."/>
            <person name="Li Z."/>
            <person name="Crits-Christoph A."/>
            <person name="Burstein D."/>
            <person name="Anantharaman K."/>
            <person name="Lane K.R."/>
            <person name="Thomas B.C."/>
            <person name="Pan C."/>
            <person name="Northen T.R."/>
            <person name="Banfield J.F."/>
        </authorList>
    </citation>
    <scope>NUCLEOTIDE SEQUENCE [LARGE SCALE GENOMIC DNA]</scope>
    <source>
        <strain evidence="5">NP_5</strain>
    </source>
</reference>
<dbReference type="InterPro" id="IPR013328">
    <property type="entry name" value="6PGD_dom2"/>
</dbReference>
<dbReference type="GO" id="GO:0006098">
    <property type="term" value="P:pentose-phosphate shunt"/>
    <property type="evidence" value="ECO:0007669"/>
    <property type="project" value="InterPro"/>
</dbReference>
<evidence type="ECO:0000256" key="1">
    <source>
        <dbReference type="ARBA" id="ARBA00008419"/>
    </source>
</evidence>
<dbReference type="SUPFAM" id="SSF51735">
    <property type="entry name" value="NAD(P)-binding Rossmann-fold domains"/>
    <property type="match status" value="1"/>
</dbReference>
<dbReference type="Pfam" id="PF03446">
    <property type="entry name" value="NAD_binding_2"/>
    <property type="match status" value="1"/>
</dbReference>
<keyword evidence="3" id="KW-0311">Gluconate utilization</keyword>
<gene>
    <name evidence="5" type="primary">gnd</name>
    <name evidence="5" type="ORF">E6H02_04850</name>
</gene>
<dbReference type="InterPro" id="IPR004849">
    <property type="entry name" value="6DGDH_YqeC"/>
</dbReference>
<dbReference type="PANTHER" id="PTHR11811">
    <property type="entry name" value="6-PHOSPHOGLUCONATE DEHYDROGENASE"/>
    <property type="match status" value="1"/>
</dbReference>
<dbReference type="GO" id="GO:0019521">
    <property type="term" value="P:D-gluconate metabolic process"/>
    <property type="evidence" value="ECO:0007669"/>
    <property type="project" value="UniProtKB-KW"/>
</dbReference>
<dbReference type="Pfam" id="PF00393">
    <property type="entry name" value="6PGD"/>
    <property type="match status" value="1"/>
</dbReference>
<evidence type="ECO:0000313" key="5">
    <source>
        <dbReference type="EMBL" id="TMJ13675.1"/>
    </source>
</evidence>
<dbReference type="SUPFAM" id="SSF48179">
    <property type="entry name" value="6-phosphogluconate dehydrogenase C-terminal domain-like"/>
    <property type="match status" value="1"/>
</dbReference>
<feature type="domain" description="6-phosphogluconate dehydrogenase C-terminal" evidence="4">
    <location>
        <begin position="130"/>
        <end position="261"/>
    </location>
</feature>
<dbReference type="NCBIfam" id="NF007161">
    <property type="entry name" value="PRK09599.1"/>
    <property type="match status" value="1"/>
</dbReference>
<evidence type="ECO:0000313" key="6">
    <source>
        <dbReference type="Proteomes" id="UP000320393"/>
    </source>
</evidence>
<dbReference type="InterPro" id="IPR008927">
    <property type="entry name" value="6-PGluconate_DH-like_C_sf"/>
</dbReference>
<organism evidence="5 6">
    <name type="scientific">Candidatus Segetimicrobium genomatis</name>
    <dbReference type="NCBI Taxonomy" id="2569760"/>
    <lineage>
        <taxon>Bacteria</taxon>
        <taxon>Bacillati</taxon>
        <taxon>Candidatus Sysuimicrobiota</taxon>
        <taxon>Candidatus Sysuimicrobiia</taxon>
        <taxon>Candidatus Sysuimicrobiales</taxon>
        <taxon>Candidatus Segetimicrobiaceae</taxon>
        <taxon>Candidatus Segetimicrobium</taxon>
    </lineage>
</organism>
<comment type="similarity">
    <text evidence="1">Belongs to the 6-phosphogluconate dehydrogenase family.</text>
</comment>